<evidence type="ECO:0000259" key="1">
    <source>
        <dbReference type="Pfam" id="PF08909"/>
    </source>
</evidence>
<dbReference type="InterPro" id="IPR015005">
    <property type="entry name" value="DUF1854"/>
</dbReference>
<gene>
    <name evidence="2" type="ORF">H9L24_19080</name>
</gene>
<accession>A0A7H0HEL0</accession>
<feature type="domain" description="DUF1854" evidence="1">
    <location>
        <begin position="32"/>
        <end position="162"/>
    </location>
</feature>
<keyword evidence="3" id="KW-1185">Reference proteome</keyword>
<name>A0A7H0HEL0_9BURK</name>
<dbReference type="RefSeq" id="WP_187735961.1">
    <property type="nucleotide sequence ID" value="NZ_CP060790.1"/>
</dbReference>
<dbReference type="EMBL" id="CP060790">
    <property type="protein sequence ID" value="QNP58976.1"/>
    <property type="molecule type" value="Genomic_DNA"/>
</dbReference>
<dbReference type="Pfam" id="PF08909">
    <property type="entry name" value="DUF1854"/>
    <property type="match status" value="1"/>
</dbReference>
<dbReference type="Proteomes" id="UP000516057">
    <property type="component" value="Chromosome"/>
</dbReference>
<dbReference type="AlphaFoldDB" id="A0A7H0HEL0"/>
<reference evidence="2 3" key="1">
    <citation type="submission" date="2020-08" db="EMBL/GenBank/DDBJ databases">
        <title>Genome sequence of Acidovorax monticola KACC 19171T.</title>
        <authorList>
            <person name="Hyun D.-W."/>
            <person name="Bae J.-W."/>
        </authorList>
    </citation>
    <scope>NUCLEOTIDE SEQUENCE [LARGE SCALE GENOMIC DNA]</scope>
    <source>
        <strain evidence="2 3">KACC 19171</strain>
    </source>
</reference>
<dbReference type="KEGG" id="amon:H9L24_19080"/>
<evidence type="ECO:0000313" key="2">
    <source>
        <dbReference type="EMBL" id="QNP58976.1"/>
    </source>
</evidence>
<sequence>MTSSVAPSLADIRLARNPQGRLELTLADGTTHAGVVPVRAFPIAAPGEGLSLVGADGHELLWVPRLDLLPAPVRALVEEELAVREFVPTIQKIHGVSSFSTPSTWEVDTDRGPARLQLKAEEDIRRLGGRSHLLIAGADGVQYRVRDVSGLDRHSRKLLERFL</sequence>
<organism evidence="2 3">
    <name type="scientific">Paenacidovorax monticola</name>
    <dbReference type="NCBI Taxonomy" id="1926868"/>
    <lineage>
        <taxon>Bacteria</taxon>
        <taxon>Pseudomonadati</taxon>
        <taxon>Pseudomonadota</taxon>
        <taxon>Betaproteobacteria</taxon>
        <taxon>Burkholderiales</taxon>
        <taxon>Comamonadaceae</taxon>
        <taxon>Paenacidovorax</taxon>
    </lineage>
</organism>
<protein>
    <submittedName>
        <fullName evidence="2">DUF1854 domain-containing protein</fullName>
    </submittedName>
</protein>
<proteinExistence type="predicted"/>
<evidence type="ECO:0000313" key="3">
    <source>
        <dbReference type="Proteomes" id="UP000516057"/>
    </source>
</evidence>